<comment type="similarity">
    <text evidence="1">Belongs to the PhzF family.</text>
</comment>
<keyword evidence="4" id="KW-1185">Reference proteome</keyword>
<dbReference type="EMBL" id="BMEX01000008">
    <property type="protein sequence ID" value="GGA49680.1"/>
    <property type="molecule type" value="Genomic_DNA"/>
</dbReference>
<evidence type="ECO:0000313" key="4">
    <source>
        <dbReference type="Proteomes" id="UP000617979"/>
    </source>
</evidence>
<evidence type="ECO:0000256" key="1">
    <source>
        <dbReference type="ARBA" id="ARBA00008270"/>
    </source>
</evidence>
<reference evidence="4" key="1">
    <citation type="journal article" date="2019" name="Int. J. Syst. Evol. Microbiol.">
        <title>The Global Catalogue of Microorganisms (GCM) 10K type strain sequencing project: providing services to taxonomists for standard genome sequencing and annotation.</title>
        <authorList>
            <consortium name="The Broad Institute Genomics Platform"/>
            <consortium name="The Broad Institute Genome Sequencing Center for Infectious Disease"/>
            <person name="Wu L."/>
            <person name="Ma J."/>
        </authorList>
    </citation>
    <scope>NUCLEOTIDE SEQUENCE [LARGE SCALE GENOMIC DNA]</scope>
    <source>
        <strain evidence="4">CGMCC 1.12404</strain>
    </source>
</reference>
<dbReference type="SUPFAM" id="SSF54506">
    <property type="entry name" value="Diaminopimelate epimerase-like"/>
    <property type="match status" value="1"/>
</dbReference>
<proteinExistence type="inferred from homology"/>
<dbReference type="Pfam" id="PF02567">
    <property type="entry name" value="PhzC-PhzF"/>
    <property type="match status" value="1"/>
</dbReference>
<keyword evidence="2" id="KW-0413">Isomerase</keyword>
<sequence length="178" mass="19911">MEQAARFQTRCGLLTARRRGDQIELDFPAEPVRPMSDIPVPLREAFGDCLCFLGANRMDHLMELATERDIRKFDPNHPALKSLPIQRGLIITSRSESDDFDIISRFFAPNHGIPEDPVTGSAHCALGPYWAKKLGKTELRAYQASQRGGSLNVRVEGDRVRLAGHAVTVWRGELMEGL</sequence>
<dbReference type="PANTHER" id="PTHR13774:SF17">
    <property type="entry name" value="PHENAZINE BIOSYNTHESIS-LIKE DOMAIN-CONTAINING PROTEIN"/>
    <property type="match status" value="1"/>
</dbReference>
<dbReference type="InterPro" id="IPR003719">
    <property type="entry name" value="Phenazine_PhzF-like"/>
</dbReference>
<evidence type="ECO:0000313" key="3">
    <source>
        <dbReference type="EMBL" id="GGA49680.1"/>
    </source>
</evidence>
<comment type="caution">
    <text evidence="3">The sequence shown here is derived from an EMBL/GenBank/DDBJ whole genome shotgun (WGS) entry which is preliminary data.</text>
</comment>
<protein>
    <recommendedName>
        <fullName evidence="5">Phenazine biosynthesis protein PhzF family</fullName>
    </recommendedName>
</protein>
<dbReference type="Proteomes" id="UP000617979">
    <property type="component" value="Unassembled WGS sequence"/>
</dbReference>
<dbReference type="Gene3D" id="3.10.310.10">
    <property type="entry name" value="Diaminopimelate Epimerase, Chain A, domain 1"/>
    <property type="match status" value="1"/>
</dbReference>
<name>A0ABQ1GSX2_9BACL</name>
<evidence type="ECO:0008006" key="5">
    <source>
        <dbReference type="Google" id="ProtNLM"/>
    </source>
</evidence>
<accession>A0ABQ1GSX2</accession>
<evidence type="ECO:0000256" key="2">
    <source>
        <dbReference type="ARBA" id="ARBA00023235"/>
    </source>
</evidence>
<organism evidence="3 4">
    <name type="scientific">Kroppenstedtia guangzhouensis</name>
    <dbReference type="NCBI Taxonomy" id="1274356"/>
    <lineage>
        <taxon>Bacteria</taxon>
        <taxon>Bacillati</taxon>
        <taxon>Bacillota</taxon>
        <taxon>Bacilli</taxon>
        <taxon>Bacillales</taxon>
        <taxon>Thermoactinomycetaceae</taxon>
        <taxon>Kroppenstedtia</taxon>
    </lineage>
</organism>
<gene>
    <name evidence="3" type="ORF">GCM10007416_23490</name>
</gene>
<dbReference type="PANTHER" id="PTHR13774">
    <property type="entry name" value="PHENAZINE BIOSYNTHESIS PROTEIN"/>
    <property type="match status" value="1"/>
</dbReference>